<dbReference type="STRING" id="6669.E9H8G5"/>
<dbReference type="GO" id="GO:0016020">
    <property type="term" value="C:membrane"/>
    <property type="evidence" value="ECO:0007669"/>
    <property type="project" value="UniProtKB-SubCell"/>
</dbReference>
<dbReference type="UniPathway" id="UPA00378"/>
<comment type="similarity">
    <text evidence="3">Belongs to the glycosyltransferase 7 family.</text>
</comment>
<evidence type="ECO:0000256" key="6">
    <source>
        <dbReference type="ARBA" id="ARBA00022692"/>
    </source>
</evidence>
<dbReference type="HOGENOM" id="CLU_044391_1_4_1"/>
<evidence type="ECO:0000313" key="14">
    <source>
        <dbReference type="Proteomes" id="UP000000305"/>
    </source>
</evidence>
<dbReference type="PhylomeDB" id="E9H8G5"/>
<sequence length="249" mass="28943">MASTGLKVGGKYEPSECQSLNKVAIIVPYRNRKNDLKIFLRYMHPFLQRQQLEYVVVVVEQSEGLPFNRGMLMNIGFKETQLQEIYQCFIFHDVDLLPENDGNLYSCPEEGKPRQMAFAIDVPTPLAHFGGVTAFSAKDFQNVNGFSNLFWGWGNEDDDLYQRVLHHNLTVTRMFEKEPSLSHVTRYIMLDHPIADPNPDRIGLLLDGIDRMSSDGLNNLYYKKIFSKYKPLYIHIYVEIYEKYNNNSR</sequence>
<dbReference type="GO" id="GO:0005794">
    <property type="term" value="C:Golgi apparatus"/>
    <property type="evidence" value="ECO:0000318"/>
    <property type="project" value="GO_Central"/>
</dbReference>
<evidence type="ECO:0000256" key="3">
    <source>
        <dbReference type="ARBA" id="ARBA00005735"/>
    </source>
</evidence>
<dbReference type="InterPro" id="IPR003859">
    <property type="entry name" value="Galactosyl_T"/>
</dbReference>
<keyword evidence="14" id="KW-1185">Reference proteome</keyword>
<evidence type="ECO:0000256" key="8">
    <source>
        <dbReference type="ARBA" id="ARBA00022989"/>
    </source>
</evidence>
<dbReference type="Proteomes" id="UP000000305">
    <property type="component" value="Unassembled WGS sequence"/>
</dbReference>
<keyword evidence="6" id="KW-0812">Transmembrane</keyword>
<dbReference type="InParanoid" id="E9H8G5"/>
<comment type="subcellular location">
    <subcellularLocation>
        <location evidence="1">Membrane</location>
        <topology evidence="1">Single-pass type II membrane protein</topology>
    </subcellularLocation>
</comment>
<dbReference type="KEGG" id="dpx:DAPPUDRAFT_111185"/>
<dbReference type="eggNOG" id="KOG3916">
    <property type="taxonomic scope" value="Eukaryota"/>
</dbReference>
<protein>
    <submittedName>
        <fullName evidence="13">Uncharacterized protein</fullName>
    </submittedName>
</protein>
<keyword evidence="9" id="KW-0472">Membrane</keyword>
<dbReference type="InterPro" id="IPR027995">
    <property type="entry name" value="Galactosyl_T_N"/>
</dbReference>
<reference evidence="13 14" key="1">
    <citation type="journal article" date="2011" name="Science">
        <title>The ecoresponsive genome of Daphnia pulex.</title>
        <authorList>
            <person name="Colbourne J.K."/>
            <person name="Pfrender M.E."/>
            <person name="Gilbert D."/>
            <person name="Thomas W.K."/>
            <person name="Tucker A."/>
            <person name="Oakley T.H."/>
            <person name="Tokishita S."/>
            <person name="Aerts A."/>
            <person name="Arnold G.J."/>
            <person name="Basu M.K."/>
            <person name="Bauer D.J."/>
            <person name="Caceres C.E."/>
            <person name="Carmel L."/>
            <person name="Casola C."/>
            <person name="Choi J.H."/>
            <person name="Detter J.C."/>
            <person name="Dong Q."/>
            <person name="Dusheyko S."/>
            <person name="Eads B.D."/>
            <person name="Frohlich T."/>
            <person name="Geiler-Samerotte K.A."/>
            <person name="Gerlach D."/>
            <person name="Hatcher P."/>
            <person name="Jogdeo S."/>
            <person name="Krijgsveld J."/>
            <person name="Kriventseva E.V."/>
            <person name="Kultz D."/>
            <person name="Laforsch C."/>
            <person name="Lindquist E."/>
            <person name="Lopez J."/>
            <person name="Manak J.R."/>
            <person name="Muller J."/>
            <person name="Pangilinan J."/>
            <person name="Patwardhan R.P."/>
            <person name="Pitluck S."/>
            <person name="Pritham E.J."/>
            <person name="Rechtsteiner A."/>
            <person name="Rho M."/>
            <person name="Rogozin I.B."/>
            <person name="Sakarya O."/>
            <person name="Salamov A."/>
            <person name="Schaack S."/>
            <person name="Shapiro H."/>
            <person name="Shiga Y."/>
            <person name="Skalitzky C."/>
            <person name="Smith Z."/>
            <person name="Souvorov A."/>
            <person name="Sung W."/>
            <person name="Tang Z."/>
            <person name="Tsuchiya D."/>
            <person name="Tu H."/>
            <person name="Vos H."/>
            <person name="Wang M."/>
            <person name="Wolf Y.I."/>
            <person name="Yamagata H."/>
            <person name="Yamada T."/>
            <person name="Ye Y."/>
            <person name="Shaw J.R."/>
            <person name="Andrews J."/>
            <person name="Crease T.J."/>
            <person name="Tang H."/>
            <person name="Lucas S.M."/>
            <person name="Robertson H.M."/>
            <person name="Bork P."/>
            <person name="Koonin E.V."/>
            <person name="Zdobnov E.M."/>
            <person name="Grigoriev I.V."/>
            <person name="Lynch M."/>
            <person name="Boore J.L."/>
        </authorList>
    </citation>
    <scope>NUCLEOTIDE SEQUENCE [LARGE SCALE GENOMIC DNA]</scope>
</reference>
<keyword evidence="5" id="KW-0808">Transferase</keyword>
<feature type="domain" description="Galactosyltransferase C-terminal" evidence="11">
    <location>
        <begin position="128"/>
        <end position="192"/>
    </location>
</feature>
<evidence type="ECO:0000313" key="13">
    <source>
        <dbReference type="EMBL" id="EFX71942.1"/>
    </source>
</evidence>
<keyword evidence="10" id="KW-0325">Glycoprotein</keyword>
<gene>
    <name evidence="13" type="ORF">DAPPUDRAFT_111185</name>
</gene>
<proteinExistence type="inferred from homology"/>
<dbReference type="Pfam" id="PF02709">
    <property type="entry name" value="Glyco_transf_7C"/>
    <property type="match status" value="1"/>
</dbReference>
<comment type="pathway">
    <text evidence="2">Protein modification; protein glycosylation.</text>
</comment>
<dbReference type="PRINTS" id="PR02050">
    <property type="entry name" value="B14GALTRFASE"/>
</dbReference>
<dbReference type="PANTHER" id="PTHR19300:SF57">
    <property type="entry name" value="BETA-1,4-N-ACETYLGALACTOSAMINYLTRANSFERASE"/>
    <property type="match status" value="1"/>
</dbReference>
<dbReference type="SUPFAM" id="SSF53448">
    <property type="entry name" value="Nucleotide-diphospho-sugar transferases"/>
    <property type="match status" value="1"/>
</dbReference>
<name>E9H8G5_DAPPU</name>
<dbReference type="OMA" id="TSNYFVD"/>
<evidence type="ECO:0000256" key="4">
    <source>
        <dbReference type="ARBA" id="ARBA00022676"/>
    </source>
</evidence>
<dbReference type="GO" id="GO:0005975">
    <property type="term" value="P:carbohydrate metabolic process"/>
    <property type="evidence" value="ECO:0007669"/>
    <property type="project" value="InterPro"/>
</dbReference>
<keyword evidence="4" id="KW-0328">Glycosyltransferase</keyword>
<evidence type="ECO:0000256" key="10">
    <source>
        <dbReference type="ARBA" id="ARBA00023180"/>
    </source>
</evidence>
<dbReference type="AlphaFoldDB" id="E9H8G5"/>
<dbReference type="OrthoDB" id="10038994at2759"/>
<keyword evidence="8" id="KW-1133">Transmembrane helix</keyword>
<evidence type="ECO:0000256" key="2">
    <source>
        <dbReference type="ARBA" id="ARBA00004922"/>
    </source>
</evidence>
<dbReference type="Pfam" id="PF13733">
    <property type="entry name" value="Glyco_transf_7N"/>
    <property type="match status" value="1"/>
</dbReference>
<feature type="domain" description="Galactosyltransferase N-terminal" evidence="12">
    <location>
        <begin position="4"/>
        <end position="108"/>
    </location>
</feature>
<evidence type="ECO:0000256" key="9">
    <source>
        <dbReference type="ARBA" id="ARBA00023136"/>
    </source>
</evidence>
<evidence type="ECO:0000256" key="7">
    <source>
        <dbReference type="ARBA" id="ARBA00022968"/>
    </source>
</evidence>
<keyword evidence="7" id="KW-0735">Signal-anchor</keyword>
<organism evidence="13 14">
    <name type="scientific">Daphnia pulex</name>
    <name type="common">Water flea</name>
    <dbReference type="NCBI Taxonomy" id="6669"/>
    <lineage>
        <taxon>Eukaryota</taxon>
        <taxon>Metazoa</taxon>
        <taxon>Ecdysozoa</taxon>
        <taxon>Arthropoda</taxon>
        <taxon>Crustacea</taxon>
        <taxon>Branchiopoda</taxon>
        <taxon>Diplostraca</taxon>
        <taxon>Cladocera</taxon>
        <taxon>Anomopoda</taxon>
        <taxon>Daphniidae</taxon>
        <taxon>Daphnia</taxon>
    </lineage>
</organism>
<evidence type="ECO:0000259" key="12">
    <source>
        <dbReference type="Pfam" id="PF13733"/>
    </source>
</evidence>
<dbReference type="InterPro" id="IPR027791">
    <property type="entry name" value="Galactosyl_T_C"/>
</dbReference>
<evidence type="ECO:0000259" key="11">
    <source>
        <dbReference type="Pfam" id="PF02709"/>
    </source>
</evidence>
<dbReference type="InterPro" id="IPR029044">
    <property type="entry name" value="Nucleotide-diphossugar_trans"/>
</dbReference>
<evidence type="ECO:0000256" key="1">
    <source>
        <dbReference type="ARBA" id="ARBA00004606"/>
    </source>
</evidence>
<dbReference type="GO" id="GO:0006688">
    <property type="term" value="P:glycosphingolipid biosynthetic process"/>
    <property type="evidence" value="ECO:0000318"/>
    <property type="project" value="GO_Central"/>
</dbReference>
<dbReference type="EMBL" id="GL732604">
    <property type="protein sequence ID" value="EFX71942.1"/>
    <property type="molecule type" value="Genomic_DNA"/>
</dbReference>
<evidence type="ECO:0000256" key="5">
    <source>
        <dbReference type="ARBA" id="ARBA00022679"/>
    </source>
</evidence>
<dbReference type="GO" id="GO:0033842">
    <property type="term" value="F:N-acetyl-beta-glucosaminyl-derivative 4-beta-N-acetylgalactosaminyltransferase activity"/>
    <property type="evidence" value="ECO:0000318"/>
    <property type="project" value="GO_Central"/>
</dbReference>
<dbReference type="Gene3D" id="3.90.550.10">
    <property type="entry name" value="Spore Coat Polysaccharide Biosynthesis Protein SpsA, Chain A"/>
    <property type="match status" value="1"/>
</dbReference>
<dbReference type="PANTHER" id="PTHR19300">
    <property type="entry name" value="BETA-1,4-GALACTOSYLTRANSFERASE"/>
    <property type="match status" value="1"/>
</dbReference>
<accession>E9H8G5</accession>